<keyword evidence="3" id="KW-0676">Redox-active center</keyword>
<dbReference type="Proteomes" id="UP001267710">
    <property type="component" value="Unassembled WGS sequence"/>
</dbReference>
<evidence type="ECO:0000313" key="5">
    <source>
        <dbReference type="EMBL" id="MDR6212801.1"/>
    </source>
</evidence>
<dbReference type="InterPro" id="IPR013766">
    <property type="entry name" value="Thioredoxin_domain"/>
</dbReference>
<organism evidence="5 6">
    <name type="scientific">Paracidovorax wautersii</name>
    <dbReference type="NCBI Taxonomy" id="1177982"/>
    <lineage>
        <taxon>Bacteria</taxon>
        <taxon>Pseudomonadati</taxon>
        <taxon>Pseudomonadota</taxon>
        <taxon>Betaproteobacteria</taxon>
        <taxon>Burkholderiales</taxon>
        <taxon>Comamonadaceae</taxon>
        <taxon>Paracidovorax</taxon>
    </lineage>
</organism>
<dbReference type="PANTHER" id="PTHR42852:SF13">
    <property type="entry name" value="PROTEIN DIPZ"/>
    <property type="match status" value="1"/>
</dbReference>
<dbReference type="InterPro" id="IPR036249">
    <property type="entry name" value="Thioredoxin-like_sf"/>
</dbReference>
<gene>
    <name evidence="5" type="ORF">QE399_000490</name>
</gene>
<proteinExistence type="predicted"/>
<dbReference type="InterPro" id="IPR017937">
    <property type="entry name" value="Thioredoxin_CS"/>
</dbReference>
<keyword evidence="2" id="KW-0201">Cytochrome c-type biogenesis</keyword>
<dbReference type="PANTHER" id="PTHR42852">
    <property type="entry name" value="THIOL:DISULFIDE INTERCHANGE PROTEIN DSBE"/>
    <property type="match status" value="1"/>
</dbReference>
<dbReference type="GO" id="GO:0016853">
    <property type="term" value="F:isomerase activity"/>
    <property type="evidence" value="ECO:0007669"/>
    <property type="project" value="UniProtKB-KW"/>
</dbReference>
<dbReference type="EMBL" id="JAVIZX010000001">
    <property type="protein sequence ID" value="MDR6212801.1"/>
    <property type="molecule type" value="Genomic_DNA"/>
</dbReference>
<evidence type="ECO:0000256" key="3">
    <source>
        <dbReference type="ARBA" id="ARBA00023284"/>
    </source>
</evidence>
<keyword evidence="5" id="KW-0413">Isomerase</keyword>
<evidence type="ECO:0000256" key="2">
    <source>
        <dbReference type="ARBA" id="ARBA00022748"/>
    </source>
</evidence>
<feature type="domain" description="Thioredoxin" evidence="4">
    <location>
        <begin position="9"/>
        <end position="166"/>
    </location>
</feature>
<dbReference type="PROSITE" id="PS00194">
    <property type="entry name" value="THIOREDOXIN_1"/>
    <property type="match status" value="1"/>
</dbReference>
<accession>A0ABU1I6G5</accession>
<evidence type="ECO:0000313" key="6">
    <source>
        <dbReference type="Proteomes" id="UP001267710"/>
    </source>
</evidence>
<evidence type="ECO:0000259" key="4">
    <source>
        <dbReference type="PROSITE" id="PS51352"/>
    </source>
</evidence>
<dbReference type="CDD" id="cd02966">
    <property type="entry name" value="TlpA_like_family"/>
    <property type="match status" value="1"/>
</dbReference>
<protein>
    <submittedName>
        <fullName evidence="5">Thiol-disulfide isomerase/thioredoxin</fullName>
    </submittedName>
</protein>
<reference evidence="5 6" key="1">
    <citation type="submission" date="2023-08" db="EMBL/GenBank/DDBJ databases">
        <title>Functional and genomic diversity of the sorghum phyllosphere microbiome.</title>
        <authorList>
            <person name="Shade A."/>
        </authorList>
    </citation>
    <scope>NUCLEOTIDE SEQUENCE [LARGE SCALE GENOMIC DNA]</scope>
    <source>
        <strain evidence="5 6">SORGH_AS_0335</strain>
    </source>
</reference>
<evidence type="ECO:0000256" key="1">
    <source>
        <dbReference type="ARBA" id="ARBA00004196"/>
    </source>
</evidence>
<dbReference type="SUPFAM" id="SSF52833">
    <property type="entry name" value="Thioredoxin-like"/>
    <property type="match status" value="1"/>
</dbReference>
<comment type="caution">
    <text evidence="5">The sequence shown here is derived from an EMBL/GenBank/DDBJ whole genome shotgun (WGS) entry which is preliminary data.</text>
</comment>
<comment type="subcellular location">
    <subcellularLocation>
        <location evidence="1">Cell envelope</location>
    </subcellularLocation>
</comment>
<dbReference type="PROSITE" id="PS51352">
    <property type="entry name" value="THIOREDOXIN_2"/>
    <property type="match status" value="1"/>
</dbReference>
<dbReference type="InterPro" id="IPR050553">
    <property type="entry name" value="Thioredoxin_ResA/DsbE_sf"/>
</dbReference>
<sequence length="166" mass="18046">MAGVGGVAALAGAGLAWQRLKPHAVMDGAEQAWWDASFKGLAGEEVPMRGFQGKPLLVNFWATWCPPCVEELPLLNSFYREKSAKRWQVVGLALDQPSAVRKFLERMSLDFPVVLGGLTGTDLGRNLGNLTGGLPFTVLFSADGRILHRKMGQVTPQDLQQWGQLG</sequence>
<dbReference type="Pfam" id="PF08534">
    <property type="entry name" value="Redoxin"/>
    <property type="match status" value="1"/>
</dbReference>
<keyword evidence="6" id="KW-1185">Reference proteome</keyword>
<dbReference type="Gene3D" id="3.40.30.10">
    <property type="entry name" value="Glutaredoxin"/>
    <property type="match status" value="1"/>
</dbReference>
<name>A0ABU1I6G5_9BURK</name>
<dbReference type="InterPro" id="IPR013740">
    <property type="entry name" value="Redoxin"/>
</dbReference>